<comment type="caution">
    <text evidence="2">The sequence shown here is derived from an EMBL/GenBank/DDBJ whole genome shotgun (WGS) entry which is preliminary data.</text>
</comment>
<evidence type="ECO:0000313" key="3">
    <source>
        <dbReference type="Proteomes" id="UP000190064"/>
    </source>
</evidence>
<sequence length="65" mass="7330">MVSNPISDSKAGNSDEPVPHSSEAIYLNDREWDRLMELIQAKPAEPTETLRKIMQSEHPNIAIDL</sequence>
<feature type="region of interest" description="Disordered" evidence="1">
    <location>
        <begin position="1"/>
        <end position="22"/>
    </location>
</feature>
<dbReference type="EMBL" id="MTSD02000001">
    <property type="protein sequence ID" value="OOV88801.1"/>
    <property type="molecule type" value="Genomic_DNA"/>
</dbReference>
<accession>A0A1T1HG27</accession>
<reference evidence="2" key="1">
    <citation type="submission" date="2017-02" db="EMBL/GenBank/DDBJ databases">
        <title>Draft Genome Sequence of the Salt Water Bacterium Oceanospirillum linum ATCC 11336.</title>
        <authorList>
            <person name="Trachtenberg A.M."/>
            <person name="Carney J.G."/>
            <person name="Linnane J.D."/>
            <person name="Rheaume B.A."/>
            <person name="Pitts N.L."/>
            <person name="Mykles D.L."/>
            <person name="Maclea K.S."/>
        </authorList>
    </citation>
    <scope>NUCLEOTIDE SEQUENCE [LARGE SCALE GENOMIC DNA]</scope>
    <source>
        <strain evidence="2">ATCC 11336</strain>
    </source>
</reference>
<evidence type="ECO:0000256" key="1">
    <source>
        <dbReference type="SAM" id="MobiDB-lite"/>
    </source>
</evidence>
<name>A0A1T1HG27_OCELI</name>
<dbReference type="AlphaFoldDB" id="A0A1T1HG27"/>
<organism evidence="2 3">
    <name type="scientific">Oceanospirillum linum</name>
    <dbReference type="NCBI Taxonomy" id="966"/>
    <lineage>
        <taxon>Bacteria</taxon>
        <taxon>Pseudomonadati</taxon>
        <taxon>Pseudomonadota</taxon>
        <taxon>Gammaproteobacteria</taxon>
        <taxon>Oceanospirillales</taxon>
        <taxon>Oceanospirillaceae</taxon>
        <taxon>Oceanospirillum</taxon>
    </lineage>
</organism>
<keyword evidence="3" id="KW-1185">Reference proteome</keyword>
<feature type="compositionally biased region" description="Polar residues" evidence="1">
    <location>
        <begin position="1"/>
        <end position="12"/>
    </location>
</feature>
<gene>
    <name evidence="2" type="ORF">BTA35_0204820</name>
</gene>
<evidence type="ECO:0000313" key="2">
    <source>
        <dbReference type="EMBL" id="OOV88801.1"/>
    </source>
</evidence>
<dbReference type="Proteomes" id="UP000190064">
    <property type="component" value="Unassembled WGS sequence"/>
</dbReference>
<proteinExistence type="predicted"/>
<protein>
    <submittedName>
        <fullName evidence="2">Uncharacterized protein</fullName>
    </submittedName>
</protein>